<reference evidence="3 4" key="2">
    <citation type="submission" date="2019-01" db="EMBL/GenBank/DDBJ databases">
        <title>The decoding of complex shrimp genome reveals the adaptation for benthos swimmer, frequently molting mechanism and breeding impact on genome.</title>
        <authorList>
            <person name="Sun Y."/>
            <person name="Gao Y."/>
            <person name="Yu Y."/>
        </authorList>
    </citation>
    <scope>NUCLEOTIDE SEQUENCE [LARGE SCALE GENOMIC DNA]</scope>
    <source>
        <tissue evidence="3">Muscle</tissue>
    </source>
</reference>
<dbReference type="SUPFAM" id="SSF47565">
    <property type="entry name" value="Insect pheromone/odorant-binding proteins"/>
    <property type="match status" value="1"/>
</dbReference>
<sequence length="196" mass="21250">MLHDPELPGQGGGHSHTSLAVYKADETLDEVPTSRAVIIMKSLATLFTAALLLAFAGAKEHYVHQVCAGAGPECLSKASTCGEKMKPNAEYKQQFHEAYLLCEAKSDESKDESPESSEDSLDDEFGEHSKCIMEETGFMTGWEMNRDTIKAYISTLNLSEELKTALDTAADTCENPTVGDVFAFDKCLLAACIEAV</sequence>
<protein>
    <submittedName>
        <fullName evidence="3">Uncharacterized protein</fullName>
    </submittedName>
</protein>
<evidence type="ECO:0000313" key="4">
    <source>
        <dbReference type="Proteomes" id="UP000283509"/>
    </source>
</evidence>
<keyword evidence="2" id="KW-1133">Transmembrane helix</keyword>
<evidence type="ECO:0000313" key="3">
    <source>
        <dbReference type="EMBL" id="ROT66462.1"/>
    </source>
</evidence>
<evidence type="ECO:0000256" key="2">
    <source>
        <dbReference type="SAM" id="Phobius"/>
    </source>
</evidence>
<dbReference type="Gene3D" id="1.10.238.20">
    <property type="entry name" value="Pheromone/general odorant binding protein domain"/>
    <property type="match status" value="1"/>
</dbReference>
<comment type="caution">
    <text evidence="3">The sequence shown here is derived from an EMBL/GenBank/DDBJ whole genome shotgun (WGS) entry which is preliminary data.</text>
</comment>
<dbReference type="AlphaFoldDB" id="A0A3R7LY99"/>
<dbReference type="GO" id="GO:0005549">
    <property type="term" value="F:odorant binding"/>
    <property type="evidence" value="ECO:0007669"/>
    <property type="project" value="InterPro"/>
</dbReference>
<dbReference type="InterPro" id="IPR036728">
    <property type="entry name" value="PBP_GOBP_sf"/>
</dbReference>
<accession>A0A3R7LY99</accession>
<organism evidence="3 4">
    <name type="scientific">Penaeus vannamei</name>
    <name type="common">Whiteleg shrimp</name>
    <name type="synonym">Litopenaeus vannamei</name>
    <dbReference type="NCBI Taxonomy" id="6689"/>
    <lineage>
        <taxon>Eukaryota</taxon>
        <taxon>Metazoa</taxon>
        <taxon>Ecdysozoa</taxon>
        <taxon>Arthropoda</taxon>
        <taxon>Crustacea</taxon>
        <taxon>Multicrustacea</taxon>
        <taxon>Malacostraca</taxon>
        <taxon>Eumalacostraca</taxon>
        <taxon>Eucarida</taxon>
        <taxon>Decapoda</taxon>
        <taxon>Dendrobranchiata</taxon>
        <taxon>Penaeoidea</taxon>
        <taxon>Penaeidae</taxon>
        <taxon>Penaeus</taxon>
    </lineage>
</organism>
<keyword evidence="2" id="KW-0472">Membrane</keyword>
<keyword evidence="2" id="KW-0812">Transmembrane</keyword>
<gene>
    <name evidence="3" type="ORF">C7M84_015509</name>
</gene>
<evidence type="ECO:0000256" key="1">
    <source>
        <dbReference type="SAM" id="MobiDB-lite"/>
    </source>
</evidence>
<reference evidence="3 4" key="1">
    <citation type="submission" date="2018-04" db="EMBL/GenBank/DDBJ databases">
        <authorList>
            <person name="Zhang X."/>
            <person name="Yuan J."/>
            <person name="Li F."/>
            <person name="Xiang J."/>
        </authorList>
    </citation>
    <scope>NUCLEOTIDE SEQUENCE [LARGE SCALE GENOMIC DNA]</scope>
    <source>
        <tissue evidence="3">Muscle</tissue>
    </source>
</reference>
<keyword evidence="4" id="KW-1185">Reference proteome</keyword>
<dbReference type="EMBL" id="QCYY01002931">
    <property type="protein sequence ID" value="ROT66462.1"/>
    <property type="molecule type" value="Genomic_DNA"/>
</dbReference>
<dbReference type="Proteomes" id="UP000283509">
    <property type="component" value="Unassembled WGS sequence"/>
</dbReference>
<name>A0A3R7LY99_PENVA</name>
<feature type="compositionally biased region" description="Acidic residues" evidence="1">
    <location>
        <begin position="114"/>
        <end position="125"/>
    </location>
</feature>
<feature type="region of interest" description="Disordered" evidence="1">
    <location>
        <begin position="106"/>
        <end position="125"/>
    </location>
</feature>
<feature type="transmembrane region" description="Helical" evidence="2">
    <location>
        <begin position="36"/>
        <end position="56"/>
    </location>
</feature>
<dbReference type="OrthoDB" id="6374727at2759"/>
<proteinExistence type="predicted"/>